<comment type="similarity">
    <text evidence="4">Belongs to the cytochrome b5 family.</text>
</comment>
<keyword evidence="8" id="KW-1185">Reference proteome</keyword>
<dbReference type="SUPFAM" id="SSF55856">
    <property type="entry name" value="Cytochrome b5-like heme/steroid binding domain"/>
    <property type="match status" value="1"/>
</dbReference>
<keyword evidence="3 4" id="KW-0408">Iron</keyword>
<evidence type="ECO:0000259" key="6">
    <source>
        <dbReference type="PROSITE" id="PS50255"/>
    </source>
</evidence>
<evidence type="ECO:0000313" key="7">
    <source>
        <dbReference type="EMBL" id="RKF56245.1"/>
    </source>
</evidence>
<dbReference type="GO" id="GO:0005737">
    <property type="term" value="C:cytoplasm"/>
    <property type="evidence" value="ECO:0007669"/>
    <property type="project" value="TreeGrafter"/>
</dbReference>
<evidence type="ECO:0000256" key="5">
    <source>
        <dbReference type="SAM" id="MobiDB-lite"/>
    </source>
</evidence>
<feature type="compositionally biased region" description="Polar residues" evidence="5">
    <location>
        <begin position="68"/>
        <end position="77"/>
    </location>
</feature>
<dbReference type="Pfam" id="PF00173">
    <property type="entry name" value="Cyt-b5"/>
    <property type="match status" value="1"/>
</dbReference>
<dbReference type="GO" id="GO:0020037">
    <property type="term" value="F:heme binding"/>
    <property type="evidence" value="ECO:0007669"/>
    <property type="project" value="UniProtKB-UniRule"/>
</dbReference>
<feature type="compositionally biased region" description="Basic and acidic residues" evidence="5">
    <location>
        <begin position="78"/>
        <end position="93"/>
    </location>
</feature>
<dbReference type="PROSITE" id="PS00191">
    <property type="entry name" value="CYTOCHROME_B5_1"/>
    <property type="match status" value="1"/>
</dbReference>
<dbReference type="PANTHER" id="PTHR46237:SF1">
    <property type="entry name" value="CYTOCHROME B5 REDUCTASE 4"/>
    <property type="match status" value="1"/>
</dbReference>
<keyword evidence="1 4" id="KW-0349">Heme</keyword>
<dbReference type="EMBL" id="MCFK01008296">
    <property type="protein sequence ID" value="RKF56245.1"/>
    <property type="molecule type" value="Genomic_DNA"/>
</dbReference>
<dbReference type="PROSITE" id="PS50255">
    <property type="entry name" value="CYTOCHROME_B5_2"/>
    <property type="match status" value="1"/>
</dbReference>
<dbReference type="STRING" id="212602.A0A420HFR0"/>
<comment type="caution">
    <text evidence="7">The sequence shown here is derived from an EMBL/GenBank/DDBJ whole genome shotgun (WGS) entry which is preliminary data.</text>
</comment>
<evidence type="ECO:0000256" key="3">
    <source>
        <dbReference type="ARBA" id="ARBA00023004"/>
    </source>
</evidence>
<evidence type="ECO:0000256" key="1">
    <source>
        <dbReference type="ARBA" id="ARBA00022617"/>
    </source>
</evidence>
<gene>
    <name evidence="7" type="ORF">OnM2_082011</name>
</gene>
<dbReference type="InterPro" id="IPR051872">
    <property type="entry name" value="Cytochrome_b5/Flavoprotein_Rdt"/>
</dbReference>
<dbReference type="OrthoDB" id="432299at2759"/>
<dbReference type="AlphaFoldDB" id="A0A420HFR0"/>
<dbReference type="SMART" id="SM01117">
    <property type="entry name" value="Cyt-b5"/>
    <property type="match status" value="1"/>
</dbReference>
<dbReference type="Proteomes" id="UP000286134">
    <property type="component" value="Unassembled WGS sequence"/>
</dbReference>
<feature type="domain" description="Cytochrome b5 heme-binding" evidence="6">
    <location>
        <begin position="240"/>
        <end position="310"/>
    </location>
</feature>
<dbReference type="PANTHER" id="PTHR46237">
    <property type="entry name" value="CYTOCHROME B5 REDUCTASE 4 FAMILY MEMBER"/>
    <property type="match status" value="1"/>
</dbReference>
<evidence type="ECO:0000313" key="8">
    <source>
        <dbReference type="Proteomes" id="UP000286134"/>
    </source>
</evidence>
<name>A0A420HFR0_9PEZI</name>
<evidence type="ECO:0000256" key="2">
    <source>
        <dbReference type="ARBA" id="ARBA00022723"/>
    </source>
</evidence>
<dbReference type="InterPro" id="IPR018506">
    <property type="entry name" value="Cyt_B5_heme-BS"/>
</dbReference>
<dbReference type="InterPro" id="IPR036400">
    <property type="entry name" value="Cyt_B5-like_heme/steroid_sf"/>
</dbReference>
<dbReference type="FunFam" id="3.10.120.10:FF:000001">
    <property type="entry name" value="Cytochrome b5 reductase 4"/>
    <property type="match status" value="1"/>
</dbReference>
<organism evidence="7 8">
    <name type="scientific">Erysiphe neolycopersici</name>
    <dbReference type="NCBI Taxonomy" id="212602"/>
    <lineage>
        <taxon>Eukaryota</taxon>
        <taxon>Fungi</taxon>
        <taxon>Dikarya</taxon>
        <taxon>Ascomycota</taxon>
        <taxon>Pezizomycotina</taxon>
        <taxon>Leotiomycetes</taxon>
        <taxon>Erysiphales</taxon>
        <taxon>Erysiphaceae</taxon>
        <taxon>Erysiphe</taxon>
    </lineage>
</organism>
<feature type="region of interest" description="Disordered" evidence="5">
    <location>
        <begin position="55"/>
        <end position="139"/>
    </location>
</feature>
<dbReference type="GO" id="GO:0004128">
    <property type="term" value="F:cytochrome-b5 reductase activity, acting on NAD(P)H"/>
    <property type="evidence" value="ECO:0007669"/>
    <property type="project" value="TreeGrafter"/>
</dbReference>
<accession>A0A420HFR0</accession>
<keyword evidence="2 4" id="KW-0479">Metal-binding</keyword>
<reference evidence="7 8" key="1">
    <citation type="journal article" date="2018" name="BMC Genomics">
        <title>Comparative genome analyses reveal sequence features reflecting distinct modes of host-adaptation between dicot and monocot powdery mildew.</title>
        <authorList>
            <person name="Wu Y."/>
            <person name="Ma X."/>
            <person name="Pan Z."/>
            <person name="Kale S.D."/>
            <person name="Song Y."/>
            <person name="King H."/>
            <person name="Zhang Q."/>
            <person name="Presley C."/>
            <person name="Deng X."/>
            <person name="Wei C.I."/>
            <person name="Xiao S."/>
        </authorList>
    </citation>
    <scope>NUCLEOTIDE SEQUENCE [LARGE SCALE GENOMIC DNA]</scope>
    <source>
        <strain evidence="7">UMSG2</strain>
    </source>
</reference>
<dbReference type="InterPro" id="IPR001199">
    <property type="entry name" value="Cyt_B5-like_heme/steroid-bd"/>
</dbReference>
<proteinExistence type="inferred from homology"/>
<sequence length="325" mass="35875">MVLFGLSIFIASISLLCLRHLPRAWFFLVWPRRGDNNTANNCNQNNDVTKMSENENDETIGHEKNQKSIKNSAVNQNKSDKDIINLKGDEISDIKAMPPPPIPSKKKASLSDFNSSIKTRNDILPPKSDSELFSHGKQNQTQPAILVPISPPKGKALLNTKSSFTLKPSSTSNLSPLPNRIPNRLASTSVRSTPLAKSTKKIMLKPGHSPLDWARLSTSSINLSGLPSGASYLKVPPSLLKQYTGRKGKDAWTVLGNKVYNITPYLPFHPGGEPELLRSAGRDGTKLFTEVHPWVNWEGMLSGCFVGIAVEEHEIYTENSMHEVD</sequence>
<dbReference type="Gene3D" id="3.10.120.10">
    <property type="entry name" value="Cytochrome b5-like heme/steroid binding domain"/>
    <property type="match status" value="1"/>
</dbReference>
<evidence type="ECO:0000256" key="4">
    <source>
        <dbReference type="RuleBase" id="RU362121"/>
    </source>
</evidence>
<dbReference type="GO" id="GO:0046872">
    <property type="term" value="F:metal ion binding"/>
    <property type="evidence" value="ECO:0007669"/>
    <property type="project" value="UniProtKB-UniRule"/>
</dbReference>
<protein>
    <submittedName>
        <fullName evidence="7">Putative heme steroid binding protein</fullName>
    </submittedName>
</protein>